<comment type="similarity">
    <text evidence="2">Belongs to the YajC family.</text>
</comment>
<dbReference type="PANTHER" id="PTHR33909">
    <property type="entry name" value="SEC TRANSLOCON ACCESSORY COMPLEX SUBUNIT YAJC"/>
    <property type="match status" value="1"/>
</dbReference>
<comment type="caution">
    <text evidence="11">The sequence shown here is derived from an EMBL/GenBank/DDBJ whole genome shotgun (WGS) entry which is preliminary data.</text>
</comment>
<dbReference type="Proteomes" id="UP000280008">
    <property type="component" value="Unassembled WGS sequence"/>
</dbReference>
<sequence>MNYTYIILFVLLLVFVLFQFRSSRRKKQQQEALQKKMVAGTPVMLTFGLYGTIVDIHDDENIAEVEIAPGTVIKVHKQTLGRVVEPVPADDEATTTSSTEPTYSLNEDHAISATEPDFGERVDTTPTTRDADKPDA</sequence>
<keyword evidence="6" id="KW-0653">Protein transport</keyword>
<evidence type="ECO:0000256" key="3">
    <source>
        <dbReference type="ARBA" id="ARBA00022448"/>
    </source>
</evidence>
<dbReference type="RefSeq" id="WP_121368859.1">
    <property type="nucleotide sequence ID" value="NZ_RBKS01000001.1"/>
</dbReference>
<dbReference type="AlphaFoldDB" id="A0A495IG78"/>
<feature type="compositionally biased region" description="Polar residues" evidence="10">
    <location>
        <begin position="94"/>
        <end position="105"/>
    </location>
</feature>
<organism evidence="11 12">
    <name type="scientific">Frondihabitans australicus</name>
    <dbReference type="NCBI Taxonomy" id="386892"/>
    <lineage>
        <taxon>Bacteria</taxon>
        <taxon>Bacillati</taxon>
        <taxon>Actinomycetota</taxon>
        <taxon>Actinomycetes</taxon>
        <taxon>Micrococcales</taxon>
        <taxon>Microbacteriaceae</taxon>
        <taxon>Frondihabitans</taxon>
    </lineage>
</organism>
<dbReference type="PANTHER" id="PTHR33909:SF1">
    <property type="entry name" value="SEC TRANSLOCON ACCESSORY COMPLEX SUBUNIT YAJC"/>
    <property type="match status" value="1"/>
</dbReference>
<keyword evidence="5" id="KW-0812">Transmembrane</keyword>
<gene>
    <name evidence="11" type="ORF">C8E83_1182</name>
</gene>
<evidence type="ECO:0000256" key="1">
    <source>
        <dbReference type="ARBA" id="ARBA00004162"/>
    </source>
</evidence>
<evidence type="ECO:0000256" key="9">
    <source>
        <dbReference type="ARBA" id="ARBA00023136"/>
    </source>
</evidence>
<keyword evidence="8" id="KW-0811">Translocation</keyword>
<keyword evidence="9" id="KW-0472">Membrane</keyword>
<dbReference type="GO" id="GO:0005886">
    <property type="term" value="C:plasma membrane"/>
    <property type="evidence" value="ECO:0007669"/>
    <property type="project" value="UniProtKB-SubCell"/>
</dbReference>
<feature type="region of interest" description="Disordered" evidence="10">
    <location>
        <begin position="84"/>
        <end position="136"/>
    </location>
</feature>
<dbReference type="InterPro" id="IPR003849">
    <property type="entry name" value="Preprotein_translocase_YajC"/>
</dbReference>
<keyword evidence="7" id="KW-1133">Transmembrane helix</keyword>
<evidence type="ECO:0000256" key="2">
    <source>
        <dbReference type="ARBA" id="ARBA00006742"/>
    </source>
</evidence>
<keyword evidence="3" id="KW-0813">Transport</keyword>
<dbReference type="EMBL" id="RBKS01000001">
    <property type="protein sequence ID" value="RKR74076.1"/>
    <property type="molecule type" value="Genomic_DNA"/>
</dbReference>
<evidence type="ECO:0000256" key="4">
    <source>
        <dbReference type="ARBA" id="ARBA00022475"/>
    </source>
</evidence>
<dbReference type="OrthoDB" id="3267178at2"/>
<evidence type="ECO:0000256" key="5">
    <source>
        <dbReference type="ARBA" id="ARBA00022692"/>
    </source>
</evidence>
<dbReference type="GO" id="GO:0015031">
    <property type="term" value="P:protein transport"/>
    <property type="evidence" value="ECO:0007669"/>
    <property type="project" value="UniProtKB-KW"/>
</dbReference>
<name>A0A495IG78_9MICO</name>
<accession>A0A495IG78</accession>
<dbReference type="SMART" id="SM01323">
    <property type="entry name" value="YajC"/>
    <property type="match status" value="1"/>
</dbReference>
<keyword evidence="12" id="KW-1185">Reference proteome</keyword>
<reference evidence="11 12" key="1">
    <citation type="submission" date="2018-10" db="EMBL/GenBank/DDBJ databases">
        <title>Sequencing the genomes of 1000 actinobacteria strains.</title>
        <authorList>
            <person name="Klenk H.-P."/>
        </authorList>
    </citation>
    <scope>NUCLEOTIDE SEQUENCE [LARGE SCALE GENOMIC DNA]</scope>
    <source>
        <strain evidence="11 12">DSM 17894</strain>
    </source>
</reference>
<evidence type="ECO:0000256" key="6">
    <source>
        <dbReference type="ARBA" id="ARBA00022927"/>
    </source>
</evidence>
<evidence type="ECO:0000313" key="11">
    <source>
        <dbReference type="EMBL" id="RKR74076.1"/>
    </source>
</evidence>
<evidence type="ECO:0000256" key="8">
    <source>
        <dbReference type="ARBA" id="ARBA00023010"/>
    </source>
</evidence>
<evidence type="ECO:0000256" key="7">
    <source>
        <dbReference type="ARBA" id="ARBA00022989"/>
    </source>
</evidence>
<feature type="compositionally biased region" description="Basic and acidic residues" evidence="10">
    <location>
        <begin position="118"/>
        <end position="136"/>
    </location>
</feature>
<evidence type="ECO:0000313" key="12">
    <source>
        <dbReference type="Proteomes" id="UP000280008"/>
    </source>
</evidence>
<evidence type="ECO:0000256" key="10">
    <source>
        <dbReference type="SAM" id="MobiDB-lite"/>
    </source>
</evidence>
<comment type="subcellular location">
    <subcellularLocation>
        <location evidence="1">Cell membrane</location>
        <topology evidence="1">Single-pass membrane protein</topology>
    </subcellularLocation>
</comment>
<keyword evidence="4" id="KW-1003">Cell membrane</keyword>
<protein>
    <submittedName>
        <fullName evidence="11">Preprotein translocase subunit YajC</fullName>
    </submittedName>
</protein>
<proteinExistence type="inferred from homology"/>
<dbReference type="Pfam" id="PF02699">
    <property type="entry name" value="YajC"/>
    <property type="match status" value="1"/>
</dbReference>